<evidence type="ECO:0000256" key="4">
    <source>
        <dbReference type="ARBA" id="ARBA00022679"/>
    </source>
</evidence>
<feature type="domain" description="PAC" evidence="8">
    <location>
        <begin position="82"/>
        <end position="132"/>
    </location>
</feature>
<dbReference type="Gene3D" id="1.10.287.130">
    <property type="match status" value="1"/>
</dbReference>
<evidence type="ECO:0000256" key="2">
    <source>
        <dbReference type="ARBA" id="ARBA00012438"/>
    </source>
</evidence>
<dbReference type="Gene3D" id="3.30.450.20">
    <property type="entry name" value="PAS domain"/>
    <property type="match status" value="2"/>
</dbReference>
<feature type="domain" description="PAS" evidence="7">
    <location>
        <begin position="172"/>
        <end position="243"/>
    </location>
</feature>
<reference evidence="9 10" key="1">
    <citation type="submission" date="2019-04" db="EMBL/GenBank/DDBJ databases">
        <title>Pedobacter sp. AR-3-17 sp. nov., isolated from Arctic soil.</title>
        <authorList>
            <person name="Dahal R.H."/>
            <person name="Kim D.-U."/>
        </authorList>
    </citation>
    <scope>NUCLEOTIDE SEQUENCE [LARGE SCALE GENOMIC DNA]</scope>
    <source>
        <strain evidence="9 10">AR-3-17</strain>
    </source>
</reference>
<dbReference type="InterPro" id="IPR004358">
    <property type="entry name" value="Sig_transdc_His_kin-like_C"/>
</dbReference>
<dbReference type="CDD" id="cd00082">
    <property type="entry name" value="HisKA"/>
    <property type="match status" value="1"/>
</dbReference>
<gene>
    <name evidence="9" type="ORF">FA046_09720</name>
</gene>
<dbReference type="AlphaFoldDB" id="A0A4U1BYT1"/>
<dbReference type="PRINTS" id="PR00344">
    <property type="entry name" value="BCTRLSENSOR"/>
</dbReference>
<dbReference type="PANTHER" id="PTHR43047">
    <property type="entry name" value="TWO-COMPONENT HISTIDINE PROTEIN KINASE"/>
    <property type="match status" value="1"/>
</dbReference>
<dbReference type="SMART" id="SM00387">
    <property type="entry name" value="HATPase_c"/>
    <property type="match status" value="1"/>
</dbReference>
<dbReference type="FunFam" id="3.30.565.10:FF:000006">
    <property type="entry name" value="Sensor histidine kinase WalK"/>
    <property type="match status" value="1"/>
</dbReference>
<dbReference type="GO" id="GO:0005886">
    <property type="term" value="C:plasma membrane"/>
    <property type="evidence" value="ECO:0007669"/>
    <property type="project" value="TreeGrafter"/>
</dbReference>
<evidence type="ECO:0000313" key="10">
    <source>
        <dbReference type="Proteomes" id="UP000308181"/>
    </source>
</evidence>
<evidence type="ECO:0000256" key="3">
    <source>
        <dbReference type="ARBA" id="ARBA00022553"/>
    </source>
</evidence>
<dbReference type="InterPro" id="IPR036097">
    <property type="entry name" value="HisK_dim/P_sf"/>
</dbReference>
<dbReference type="InterPro" id="IPR005467">
    <property type="entry name" value="His_kinase_dom"/>
</dbReference>
<dbReference type="EMBL" id="SWBP01000003">
    <property type="protein sequence ID" value="TKB97638.1"/>
    <property type="molecule type" value="Genomic_DNA"/>
</dbReference>
<keyword evidence="10" id="KW-1185">Reference proteome</keyword>
<dbReference type="EC" id="2.7.13.3" evidence="2"/>
<dbReference type="Pfam" id="PF02518">
    <property type="entry name" value="HATPase_c"/>
    <property type="match status" value="1"/>
</dbReference>
<dbReference type="OrthoDB" id="9808408at2"/>
<dbReference type="InterPro" id="IPR036890">
    <property type="entry name" value="HATPase_C_sf"/>
</dbReference>
<feature type="domain" description="PAC" evidence="8">
    <location>
        <begin position="261"/>
        <end position="315"/>
    </location>
</feature>
<organism evidence="9 10">
    <name type="scientific">Pedobacter cryophilus</name>
    <dbReference type="NCBI Taxonomy" id="2571271"/>
    <lineage>
        <taxon>Bacteria</taxon>
        <taxon>Pseudomonadati</taxon>
        <taxon>Bacteroidota</taxon>
        <taxon>Sphingobacteriia</taxon>
        <taxon>Sphingobacteriales</taxon>
        <taxon>Sphingobacteriaceae</taxon>
        <taxon>Pedobacter</taxon>
    </lineage>
</organism>
<feature type="domain" description="PAS" evidence="7">
    <location>
        <begin position="5"/>
        <end position="49"/>
    </location>
</feature>
<dbReference type="Proteomes" id="UP000308181">
    <property type="component" value="Unassembled WGS sequence"/>
</dbReference>
<dbReference type="GO" id="GO:0009927">
    <property type="term" value="F:histidine phosphotransfer kinase activity"/>
    <property type="evidence" value="ECO:0007669"/>
    <property type="project" value="TreeGrafter"/>
</dbReference>
<dbReference type="InterPro" id="IPR035965">
    <property type="entry name" value="PAS-like_dom_sf"/>
</dbReference>
<feature type="domain" description="Histidine kinase" evidence="6">
    <location>
        <begin position="333"/>
        <end position="548"/>
    </location>
</feature>
<keyword evidence="3" id="KW-0597">Phosphoprotein</keyword>
<accession>A0A4U1BYT1</accession>
<comment type="catalytic activity">
    <reaction evidence="1">
        <text>ATP + protein L-histidine = ADP + protein N-phospho-L-histidine.</text>
        <dbReference type="EC" id="2.7.13.3"/>
    </reaction>
</comment>
<proteinExistence type="predicted"/>
<dbReference type="InterPro" id="IPR000014">
    <property type="entry name" value="PAS"/>
</dbReference>
<dbReference type="Pfam" id="PF13426">
    <property type="entry name" value="PAS_9"/>
    <property type="match status" value="2"/>
</dbReference>
<dbReference type="GO" id="GO:0000155">
    <property type="term" value="F:phosphorelay sensor kinase activity"/>
    <property type="evidence" value="ECO:0007669"/>
    <property type="project" value="InterPro"/>
</dbReference>
<dbReference type="InterPro" id="IPR000700">
    <property type="entry name" value="PAS-assoc_C"/>
</dbReference>
<evidence type="ECO:0000259" key="6">
    <source>
        <dbReference type="PROSITE" id="PS50109"/>
    </source>
</evidence>
<evidence type="ECO:0000259" key="8">
    <source>
        <dbReference type="PROSITE" id="PS50113"/>
    </source>
</evidence>
<dbReference type="SMART" id="SM00388">
    <property type="entry name" value="HisKA"/>
    <property type="match status" value="1"/>
</dbReference>
<dbReference type="PROSITE" id="PS50112">
    <property type="entry name" value="PAS"/>
    <property type="match status" value="2"/>
</dbReference>
<protein>
    <recommendedName>
        <fullName evidence="2">histidine kinase</fullName>
        <ecNumber evidence="2">2.7.13.3</ecNumber>
    </recommendedName>
</protein>
<dbReference type="SMART" id="SM00091">
    <property type="entry name" value="PAS"/>
    <property type="match status" value="2"/>
</dbReference>
<sequence length="550" mass="62618">MNKKIELSLSTLCENVSMGVIVTNDDGVIVMVNRFLLKQFGYTEDELINTTIENLIPNKFLALDPREAKTNKQNFIDDYAGLEIEVTAIKKDGTQFPVEISFDYSNSNEGNYIIVLVNDISKRKKAELDLIELNAELEKKIEERTQSMSQTVKTLAKLIAETEVKDAEIKRVNSFLKNILNFTEAILFVTDSEGIIKMFNTSAETHLGYNANEVIDKTTPIIFFDKEELEERQKELTKEFKKEIGTGFSTLFAKTDMGLPNEYEFSFVRKDGSKFPVLLTLNRIGGCGSHSSKEGYIGFCKDISKRKEAEIEMKKVLEKEKELSDLRFKFLSLASHEFRTPLSVILSSAFIISQYKESKDHDKREKHVKRIVSSTNLLKDILNDFLSISKIEEGKIQVRNTSFNLKTHIKEIINELNGLLKKDQIIIYRHEGDVNLFLDAGMLKHIVINLLSNAIKFSQEGSAITISTKKHDREFTLVVKDRGVGISDEDKEHLFDRFFRGSNASQIQGTGLGLHIVSKYVEQMDGKLECKSKLGIGTRIEVSFHEIDHH</sequence>
<dbReference type="SUPFAM" id="SSF55874">
    <property type="entry name" value="ATPase domain of HSP90 chaperone/DNA topoisomerase II/histidine kinase"/>
    <property type="match status" value="1"/>
</dbReference>
<dbReference type="InterPro" id="IPR003661">
    <property type="entry name" value="HisK_dim/P_dom"/>
</dbReference>
<dbReference type="SUPFAM" id="SSF47384">
    <property type="entry name" value="Homodimeric domain of signal transducing histidine kinase"/>
    <property type="match status" value="1"/>
</dbReference>
<dbReference type="Pfam" id="PF00512">
    <property type="entry name" value="HisKA"/>
    <property type="match status" value="1"/>
</dbReference>
<dbReference type="CDD" id="cd00130">
    <property type="entry name" value="PAS"/>
    <property type="match status" value="2"/>
</dbReference>
<evidence type="ECO:0000313" key="9">
    <source>
        <dbReference type="EMBL" id="TKB97638.1"/>
    </source>
</evidence>
<comment type="caution">
    <text evidence="9">The sequence shown here is derived from an EMBL/GenBank/DDBJ whole genome shotgun (WGS) entry which is preliminary data.</text>
</comment>
<keyword evidence="5" id="KW-0418">Kinase</keyword>
<keyword evidence="4" id="KW-0808">Transferase</keyword>
<dbReference type="NCBIfam" id="TIGR00229">
    <property type="entry name" value="sensory_box"/>
    <property type="match status" value="2"/>
</dbReference>
<evidence type="ECO:0000259" key="7">
    <source>
        <dbReference type="PROSITE" id="PS50112"/>
    </source>
</evidence>
<dbReference type="SUPFAM" id="SSF55785">
    <property type="entry name" value="PYP-like sensor domain (PAS domain)"/>
    <property type="match status" value="2"/>
</dbReference>
<evidence type="ECO:0000256" key="1">
    <source>
        <dbReference type="ARBA" id="ARBA00000085"/>
    </source>
</evidence>
<dbReference type="Gene3D" id="3.30.565.10">
    <property type="entry name" value="Histidine kinase-like ATPase, C-terminal domain"/>
    <property type="match status" value="1"/>
</dbReference>
<dbReference type="PROSITE" id="PS50113">
    <property type="entry name" value="PAC"/>
    <property type="match status" value="2"/>
</dbReference>
<name>A0A4U1BYT1_9SPHI</name>
<dbReference type="PANTHER" id="PTHR43047:SF72">
    <property type="entry name" value="OSMOSENSING HISTIDINE PROTEIN KINASE SLN1"/>
    <property type="match status" value="1"/>
</dbReference>
<dbReference type="RefSeq" id="WP_136826213.1">
    <property type="nucleotide sequence ID" value="NZ_SWBP01000003.1"/>
</dbReference>
<dbReference type="InterPro" id="IPR001610">
    <property type="entry name" value="PAC"/>
</dbReference>
<evidence type="ECO:0000256" key="5">
    <source>
        <dbReference type="ARBA" id="ARBA00022777"/>
    </source>
</evidence>
<dbReference type="SMART" id="SM00086">
    <property type="entry name" value="PAC"/>
    <property type="match status" value="2"/>
</dbReference>
<dbReference type="InterPro" id="IPR003594">
    <property type="entry name" value="HATPase_dom"/>
</dbReference>
<dbReference type="PROSITE" id="PS50109">
    <property type="entry name" value="HIS_KIN"/>
    <property type="match status" value="1"/>
</dbReference>